<dbReference type="SUPFAM" id="SSF53335">
    <property type="entry name" value="S-adenosyl-L-methionine-dependent methyltransferases"/>
    <property type="match status" value="1"/>
</dbReference>
<evidence type="ECO:0000256" key="2">
    <source>
        <dbReference type="ARBA" id="ARBA00013346"/>
    </source>
</evidence>
<dbReference type="AlphaFoldDB" id="A0A1X6YCZ0"/>
<dbReference type="Proteomes" id="UP000193495">
    <property type="component" value="Unassembled WGS sequence"/>
</dbReference>
<reference evidence="4 7" key="2">
    <citation type="submission" date="2018-03" db="EMBL/GenBank/DDBJ databases">
        <title>Genomic Encyclopedia of Archaeal and Bacterial Type Strains, Phase II (KMG-II): from individual species to whole genera.</title>
        <authorList>
            <person name="Goeker M."/>
        </authorList>
    </citation>
    <scope>NUCLEOTIDE SEQUENCE [LARGE SCALE GENOMIC DNA]</scope>
    <source>
        <strain evidence="4 7">DSM 29956</strain>
    </source>
</reference>
<protein>
    <recommendedName>
        <fullName evidence="2">Protein-L-isoaspartate O-methyltransferase</fullName>
    </recommendedName>
    <alternativeName>
        <fullName evidence="3">Protein L-isoaspartyl methyltransferase</fullName>
    </alternativeName>
</protein>
<dbReference type="EMBL" id="PYGB01000003">
    <property type="protein sequence ID" value="PSK87034.1"/>
    <property type="molecule type" value="Genomic_DNA"/>
</dbReference>
<dbReference type="GO" id="GO:0032259">
    <property type="term" value="P:methylation"/>
    <property type="evidence" value="ECO:0007669"/>
    <property type="project" value="UniProtKB-KW"/>
</dbReference>
<dbReference type="Pfam" id="PF01135">
    <property type="entry name" value="PCMT"/>
    <property type="match status" value="1"/>
</dbReference>
<keyword evidence="5" id="KW-0808">Transferase</keyword>
<proteinExistence type="inferred from homology"/>
<dbReference type="PANTHER" id="PTHR11579:SF18">
    <property type="entry name" value="PROTEIN-L-ISOASPARTATE O-METHYLTRANSFERASE"/>
    <property type="match status" value="1"/>
</dbReference>
<evidence type="ECO:0000313" key="5">
    <source>
        <dbReference type="EMBL" id="SLN17660.1"/>
    </source>
</evidence>
<dbReference type="Gene3D" id="3.40.50.150">
    <property type="entry name" value="Vaccinia Virus protein VP39"/>
    <property type="match status" value="1"/>
</dbReference>
<name>A0A1X6YCZ0_9RHOB</name>
<dbReference type="CDD" id="cd02440">
    <property type="entry name" value="AdoMet_MTases"/>
    <property type="match status" value="1"/>
</dbReference>
<dbReference type="GO" id="GO:0005737">
    <property type="term" value="C:cytoplasm"/>
    <property type="evidence" value="ECO:0007669"/>
    <property type="project" value="TreeGrafter"/>
</dbReference>
<dbReference type="GO" id="GO:0004719">
    <property type="term" value="F:protein-L-isoaspartate (D-aspartate) O-methyltransferase activity"/>
    <property type="evidence" value="ECO:0007669"/>
    <property type="project" value="InterPro"/>
</dbReference>
<evidence type="ECO:0000256" key="1">
    <source>
        <dbReference type="ARBA" id="ARBA00005369"/>
    </source>
</evidence>
<keyword evidence="5" id="KW-0489">Methyltransferase</keyword>
<evidence type="ECO:0000313" key="4">
    <source>
        <dbReference type="EMBL" id="PSK87034.1"/>
    </source>
</evidence>
<dbReference type="InterPro" id="IPR000682">
    <property type="entry name" value="PCMT"/>
</dbReference>
<gene>
    <name evidence="5" type="primary">pcm_1</name>
    <name evidence="4" type="ORF">CLV79_10380</name>
    <name evidence="5" type="ORF">LOS8367_00320</name>
</gene>
<evidence type="ECO:0000313" key="6">
    <source>
        <dbReference type="Proteomes" id="UP000193495"/>
    </source>
</evidence>
<organism evidence="5 6">
    <name type="scientific">Limimaricola soesokkakensis</name>
    <dbReference type="NCBI Taxonomy" id="1343159"/>
    <lineage>
        <taxon>Bacteria</taxon>
        <taxon>Pseudomonadati</taxon>
        <taxon>Pseudomonadota</taxon>
        <taxon>Alphaproteobacteria</taxon>
        <taxon>Rhodobacterales</taxon>
        <taxon>Paracoccaceae</taxon>
        <taxon>Limimaricola</taxon>
    </lineage>
</organism>
<evidence type="ECO:0000313" key="7">
    <source>
        <dbReference type="Proteomes" id="UP000240624"/>
    </source>
</evidence>
<dbReference type="EMBL" id="FWFY01000001">
    <property type="protein sequence ID" value="SLN17660.1"/>
    <property type="molecule type" value="Genomic_DNA"/>
</dbReference>
<accession>A0A1X6YCZ0</accession>
<sequence length="238" mass="25316">MPLAGGCGITAVEKLNERVRSVVDYATRRVFMVDTQVRPSDVTKFPIIDAMLDVPREAYVPAALREAAYVGENLSLGGDRVVLEPRTLAKMLDGLEIDPQDAVLDLGCGLGYSTALLARLAGFVAAVEDDEARAAEAQSILSEHGVDNAAVICAPLAEGAPKSGPYDVIIIEGAIERFPDALDAQLREGGRVAAIFAEGALGVVRIGYKIDGRISWRFAFNAGAPLLKGFEAEQDFVL</sequence>
<evidence type="ECO:0000256" key="3">
    <source>
        <dbReference type="ARBA" id="ARBA00030757"/>
    </source>
</evidence>
<comment type="similarity">
    <text evidence="1">Belongs to the methyltransferase superfamily. L-isoaspartyl/D-aspartyl protein methyltransferase family.</text>
</comment>
<dbReference type="Proteomes" id="UP000240624">
    <property type="component" value="Unassembled WGS sequence"/>
</dbReference>
<dbReference type="InterPro" id="IPR029063">
    <property type="entry name" value="SAM-dependent_MTases_sf"/>
</dbReference>
<keyword evidence="7" id="KW-1185">Reference proteome</keyword>
<dbReference type="PANTHER" id="PTHR11579">
    <property type="entry name" value="PROTEIN-L-ISOASPARTATE O-METHYLTRANSFERASE"/>
    <property type="match status" value="1"/>
</dbReference>
<reference evidence="5 6" key="1">
    <citation type="submission" date="2017-03" db="EMBL/GenBank/DDBJ databases">
        <authorList>
            <person name="Afonso C.L."/>
            <person name="Miller P.J."/>
            <person name="Scott M.A."/>
            <person name="Spackman E."/>
            <person name="Goraichik I."/>
            <person name="Dimitrov K.M."/>
            <person name="Suarez D.L."/>
            <person name="Swayne D.E."/>
        </authorList>
    </citation>
    <scope>NUCLEOTIDE SEQUENCE [LARGE SCALE GENOMIC DNA]</scope>
    <source>
        <strain evidence="5 6">CECT 8367</strain>
    </source>
</reference>